<reference evidence="2" key="2">
    <citation type="submission" date="2014-01" db="EMBL/GenBank/DDBJ databases">
        <title>Evolution of pathogenesis and genome organization in the Tremellales.</title>
        <authorList>
            <person name="Cuomo C."/>
            <person name="Litvintseva A."/>
            <person name="Heitman J."/>
            <person name="Chen Y."/>
            <person name="Sun S."/>
            <person name="Springer D."/>
            <person name="Dromer F."/>
            <person name="Young S."/>
            <person name="Zeng Q."/>
            <person name="Chapman S."/>
            <person name="Gujja S."/>
            <person name="Saif S."/>
            <person name="Birren B."/>
        </authorList>
    </citation>
    <scope>NUCLEOTIDE SEQUENCE</scope>
    <source>
        <strain evidence="2">CBS 10118</strain>
    </source>
</reference>
<gene>
    <name evidence="2" type="ORF">I302_01343</name>
</gene>
<name>A0A1B9GFK7_9TREE</name>
<dbReference type="AlphaFoldDB" id="A0A1B9GFK7"/>
<feature type="compositionally biased region" description="Polar residues" evidence="1">
    <location>
        <begin position="7"/>
        <end position="32"/>
    </location>
</feature>
<feature type="region of interest" description="Disordered" evidence="1">
    <location>
        <begin position="1"/>
        <end position="32"/>
    </location>
</feature>
<sequence length="205" mass="22757">MPFIYDLTSNDQNQPDKGPNSISNPDGTGNAQLTALSSTPTFPSAEYQELWAIFNGHWLLDLPVNGTATNGAHGLTANETFSALSARSFGTGRGRSTGRHHTRQRFYVIPSERQDEQNTTVSYALNRQRGTYEVSLTLLPSVSGSQSNRSVILLSVTDPRTLGQDEWLERITRHLSGVDGTDESGRSVERGLRRFWRYTNSHRGD</sequence>
<dbReference type="VEuPathDB" id="FungiDB:I302_01343"/>
<proteinExistence type="predicted"/>
<accession>A0A1B9GFK7</accession>
<protein>
    <submittedName>
        <fullName evidence="2">Uncharacterized protein</fullName>
    </submittedName>
</protein>
<dbReference type="EMBL" id="KI894018">
    <property type="protein sequence ID" value="OCF29830.1"/>
    <property type="molecule type" value="Genomic_DNA"/>
</dbReference>
<reference evidence="2" key="1">
    <citation type="submission" date="2013-07" db="EMBL/GenBank/DDBJ databases">
        <title>The Genome Sequence of Cryptococcus bestiolae CBS10118.</title>
        <authorList>
            <consortium name="The Broad Institute Genome Sequencing Platform"/>
            <person name="Cuomo C."/>
            <person name="Litvintseva A."/>
            <person name="Chen Y."/>
            <person name="Heitman J."/>
            <person name="Sun S."/>
            <person name="Springer D."/>
            <person name="Dromer F."/>
            <person name="Young S.K."/>
            <person name="Zeng Q."/>
            <person name="Gargeya S."/>
            <person name="Fitzgerald M."/>
            <person name="Abouelleil A."/>
            <person name="Alvarado L."/>
            <person name="Berlin A.M."/>
            <person name="Chapman S.B."/>
            <person name="Dewar J."/>
            <person name="Goldberg J."/>
            <person name="Griggs A."/>
            <person name="Gujja S."/>
            <person name="Hansen M."/>
            <person name="Howarth C."/>
            <person name="Imamovic A."/>
            <person name="Larimer J."/>
            <person name="McCowan C."/>
            <person name="Murphy C."/>
            <person name="Pearson M."/>
            <person name="Priest M."/>
            <person name="Roberts A."/>
            <person name="Saif S."/>
            <person name="Shea T."/>
            <person name="Sykes S."/>
            <person name="Wortman J."/>
            <person name="Nusbaum C."/>
            <person name="Birren B."/>
        </authorList>
    </citation>
    <scope>NUCLEOTIDE SEQUENCE [LARGE SCALE GENOMIC DNA]</scope>
    <source>
        <strain evidence="2">CBS 10118</strain>
    </source>
</reference>
<evidence type="ECO:0000313" key="2">
    <source>
        <dbReference type="EMBL" id="OCF29830.1"/>
    </source>
</evidence>
<evidence type="ECO:0000256" key="1">
    <source>
        <dbReference type="SAM" id="MobiDB-lite"/>
    </source>
</evidence>
<organism evidence="2">
    <name type="scientific">Kwoniella bestiolae CBS 10118</name>
    <dbReference type="NCBI Taxonomy" id="1296100"/>
    <lineage>
        <taxon>Eukaryota</taxon>
        <taxon>Fungi</taxon>
        <taxon>Dikarya</taxon>
        <taxon>Basidiomycota</taxon>
        <taxon>Agaricomycotina</taxon>
        <taxon>Tremellomycetes</taxon>
        <taxon>Tremellales</taxon>
        <taxon>Cryptococcaceae</taxon>
        <taxon>Kwoniella</taxon>
    </lineage>
</organism>